<gene>
    <name evidence="8" type="ORF">FHS89_001852</name>
</gene>
<dbReference type="GO" id="GO:0006355">
    <property type="term" value="P:regulation of DNA-templated transcription"/>
    <property type="evidence" value="ECO:0007669"/>
    <property type="project" value="InterPro"/>
</dbReference>
<organism evidence="8 9">
    <name type="scientific">Rubricella aquisinus</name>
    <dbReference type="NCBI Taxonomy" id="2028108"/>
    <lineage>
        <taxon>Bacteria</taxon>
        <taxon>Pseudomonadati</taxon>
        <taxon>Pseudomonadota</taxon>
        <taxon>Alphaproteobacteria</taxon>
        <taxon>Rhodobacterales</taxon>
        <taxon>Paracoccaceae</taxon>
        <taxon>Rubricella</taxon>
    </lineage>
</organism>
<dbReference type="CDD" id="cd17535">
    <property type="entry name" value="REC_NarL-like"/>
    <property type="match status" value="1"/>
</dbReference>
<comment type="caution">
    <text evidence="8">The sequence shown here is derived from an EMBL/GenBank/DDBJ whole genome shotgun (WGS) entry which is preliminary data.</text>
</comment>
<evidence type="ECO:0000259" key="6">
    <source>
        <dbReference type="PROSITE" id="PS50043"/>
    </source>
</evidence>
<keyword evidence="9" id="KW-1185">Reference proteome</keyword>
<dbReference type="CDD" id="cd06170">
    <property type="entry name" value="LuxR_C_like"/>
    <property type="match status" value="1"/>
</dbReference>
<sequence>MTPIRVILADDHPLVTEGVRAYLETFDQIDVVATVTNGPDALAAIERLKPDVTLMDLNMPGMNGLTATERALETSPQARIVILSMHDNPEYITTALRHGARGYLLKDIPTDEIVEAIEKVHAGEVYLCTGTEKMITGSSDDGEDGREPLTSREQMVLLRLAKGDSNKQVAGELNISVRTVETHRKNIKRKLGIATTAGLTRYVLESGLLGLER</sequence>
<evidence type="ECO:0000256" key="1">
    <source>
        <dbReference type="ARBA" id="ARBA00022553"/>
    </source>
</evidence>
<protein>
    <submittedName>
        <fullName evidence="8">Two-component system NarL family response regulator</fullName>
    </submittedName>
</protein>
<dbReference type="PROSITE" id="PS50110">
    <property type="entry name" value="RESPONSE_REGULATORY"/>
    <property type="match status" value="1"/>
</dbReference>
<evidence type="ECO:0000256" key="3">
    <source>
        <dbReference type="ARBA" id="ARBA00023125"/>
    </source>
</evidence>
<dbReference type="InterPro" id="IPR011006">
    <property type="entry name" value="CheY-like_superfamily"/>
</dbReference>
<keyword evidence="3" id="KW-0238">DNA-binding</keyword>
<keyword evidence="4" id="KW-0804">Transcription</keyword>
<feature type="domain" description="HTH luxR-type" evidence="6">
    <location>
        <begin position="142"/>
        <end position="207"/>
    </location>
</feature>
<dbReference type="PANTHER" id="PTHR43214:SF41">
    <property type="entry name" value="NITRATE_NITRITE RESPONSE REGULATOR PROTEIN NARP"/>
    <property type="match status" value="1"/>
</dbReference>
<dbReference type="Gene3D" id="3.40.50.2300">
    <property type="match status" value="1"/>
</dbReference>
<feature type="modified residue" description="4-aspartylphosphate" evidence="5">
    <location>
        <position position="56"/>
    </location>
</feature>
<dbReference type="InterPro" id="IPR039420">
    <property type="entry name" value="WalR-like"/>
</dbReference>
<accession>A0A840WQ86</accession>
<reference evidence="8 9" key="1">
    <citation type="submission" date="2020-08" db="EMBL/GenBank/DDBJ databases">
        <title>Genomic Encyclopedia of Type Strains, Phase IV (KMG-IV): sequencing the most valuable type-strain genomes for metagenomic binning, comparative biology and taxonomic classification.</title>
        <authorList>
            <person name="Goeker M."/>
        </authorList>
    </citation>
    <scope>NUCLEOTIDE SEQUENCE [LARGE SCALE GENOMIC DNA]</scope>
    <source>
        <strain evidence="8 9">DSM 103377</strain>
    </source>
</reference>
<evidence type="ECO:0000256" key="5">
    <source>
        <dbReference type="PROSITE-ProRule" id="PRU00169"/>
    </source>
</evidence>
<dbReference type="InterPro" id="IPR001789">
    <property type="entry name" value="Sig_transdc_resp-reg_receiver"/>
</dbReference>
<dbReference type="Pfam" id="PF00072">
    <property type="entry name" value="Response_reg"/>
    <property type="match status" value="1"/>
</dbReference>
<dbReference type="GO" id="GO:0003677">
    <property type="term" value="F:DNA binding"/>
    <property type="evidence" value="ECO:0007669"/>
    <property type="project" value="UniProtKB-KW"/>
</dbReference>
<keyword evidence="1 5" id="KW-0597">Phosphoprotein</keyword>
<dbReference type="RefSeq" id="WP_184010894.1">
    <property type="nucleotide sequence ID" value="NZ_JACIJS010000005.1"/>
</dbReference>
<evidence type="ECO:0000313" key="8">
    <source>
        <dbReference type="EMBL" id="MBB5515832.1"/>
    </source>
</evidence>
<dbReference type="Proteomes" id="UP000553766">
    <property type="component" value="Unassembled WGS sequence"/>
</dbReference>
<dbReference type="PROSITE" id="PS50043">
    <property type="entry name" value="HTH_LUXR_2"/>
    <property type="match status" value="1"/>
</dbReference>
<evidence type="ECO:0000256" key="4">
    <source>
        <dbReference type="ARBA" id="ARBA00023163"/>
    </source>
</evidence>
<evidence type="ECO:0000313" key="9">
    <source>
        <dbReference type="Proteomes" id="UP000553766"/>
    </source>
</evidence>
<dbReference type="PROSITE" id="PS00622">
    <property type="entry name" value="HTH_LUXR_1"/>
    <property type="match status" value="1"/>
</dbReference>
<dbReference type="InterPro" id="IPR000792">
    <property type="entry name" value="Tscrpt_reg_LuxR_C"/>
</dbReference>
<dbReference type="SUPFAM" id="SSF46894">
    <property type="entry name" value="C-terminal effector domain of the bipartite response regulators"/>
    <property type="match status" value="1"/>
</dbReference>
<dbReference type="SUPFAM" id="SSF52172">
    <property type="entry name" value="CheY-like"/>
    <property type="match status" value="1"/>
</dbReference>
<dbReference type="InterPro" id="IPR016032">
    <property type="entry name" value="Sig_transdc_resp-reg_C-effctor"/>
</dbReference>
<dbReference type="GO" id="GO:0000160">
    <property type="term" value="P:phosphorelay signal transduction system"/>
    <property type="evidence" value="ECO:0007669"/>
    <property type="project" value="InterPro"/>
</dbReference>
<dbReference type="PANTHER" id="PTHR43214">
    <property type="entry name" value="TWO-COMPONENT RESPONSE REGULATOR"/>
    <property type="match status" value="1"/>
</dbReference>
<dbReference type="InterPro" id="IPR058245">
    <property type="entry name" value="NreC/VraR/RcsB-like_REC"/>
</dbReference>
<feature type="domain" description="Response regulatory" evidence="7">
    <location>
        <begin position="5"/>
        <end position="121"/>
    </location>
</feature>
<dbReference type="Pfam" id="PF00196">
    <property type="entry name" value="GerE"/>
    <property type="match status" value="1"/>
</dbReference>
<dbReference type="AlphaFoldDB" id="A0A840WQ86"/>
<dbReference type="PRINTS" id="PR00038">
    <property type="entry name" value="HTHLUXR"/>
</dbReference>
<dbReference type="SMART" id="SM00448">
    <property type="entry name" value="REC"/>
    <property type="match status" value="1"/>
</dbReference>
<dbReference type="EMBL" id="JACIJS010000005">
    <property type="protein sequence ID" value="MBB5515832.1"/>
    <property type="molecule type" value="Genomic_DNA"/>
</dbReference>
<evidence type="ECO:0000259" key="7">
    <source>
        <dbReference type="PROSITE" id="PS50110"/>
    </source>
</evidence>
<evidence type="ECO:0000256" key="2">
    <source>
        <dbReference type="ARBA" id="ARBA00023015"/>
    </source>
</evidence>
<keyword evidence="2" id="KW-0805">Transcription regulation</keyword>
<dbReference type="SMART" id="SM00421">
    <property type="entry name" value="HTH_LUXR"/>
    <property type="match status" value="1"/>
</dbReference>
<proteinExistence type="predicted"/>
<name>A0A840WQ86_9RHOB</name>